<gene>
    <name evidence="1" type="ORF">DQQ10_26290</name>
</gene>
<proteinExistence type="predicted"/>
<comment type="caution">
    <text evidence="1">The sequence shown here is derived from an EMBL/GenBank/DDBJ whole genome shotgun (WGS) entry which is preliminary data.</text>
</comment>
<evidence type="ECO:0000313" key="1">
    <source>
        <dbReference type="EMBL" id="RAV97870.1"/>
    </source>
</evidence>
<dbReference type="AlphaFoldDB" id="A0A364XUD8"/>
<dbReference type="Proteomes" id="UP000251889">
    <property type="component" value="Unassembled WGS sequence"/>
</dbReference>
<organism evidence="1 2">
    <name type="scientific">Pseudochryseolinea flava</name>
    <dbReference type="NCBI Taxonomy" id="2059302"/>
    <lineage>
        <taxon>Bacteria</taxon>
        <taxon>Pseudomonadati</taxon>
        <taxon>Bacteroidota</taxon>
        <taxon>Cytophagia</taxon>
        <taxon>Cytophagales</taxon>
        <taxon>Fulvivirgaceae</taxon>
        <taxon>Pseudochryseolinea</taxon>
    </lineage>
</organism>
<sequence>MKVFKNIVSGLRGCCYKLGANGNILMVIILTNIGKQYSTDNGQVLFDVDMVRGLNLFHFIQPKNKSAGRRNFVRSRNFIIR</sequence>
<reference evidence="1 2" key="1">
    <citation type="submission" date="2018-06" db="EMBL/GenBank/DDBJ databases">
        <title>Chryseolinea flavus sp. nov., a member of the phylum Bacteroidetes isolated from soil.</title>
        <authorList>
            <person name="Li Y."/>
            <person name="Wang J."/>
        </authorList>
    </citation>
    <scope>NUCLEOTIDE SEQUENCE [LARGE SCALE GENOMIC DNA]</scope>
    <source>
        <strain evidence="1 2">SDU1-6</strain>
    </source>
</reference>
<protein>
    <submittedName>
        <fullName evidence="1">Uncharacterized protein</fullName>
    </submittedName>
</protein>
<keyword evidence="2" id="KW-1185">Reference proteome</keyword>
<dbReference type="EMBL" id="QMFY01000025">
    <property type="protein sequence ID" value="RAV97870.1"/>
    <property type="molecule type" value="Genomic_DNA"/>
</dbReference>
<evidence type="ECO:0000313" key="2">
    <source>
        <dbReference type="Proteomes" id="UP000251889"/>
    </source>
</evidence>
<accession>A0A364XUD8</accession>
<name>A0A364XUD8_9BACT</name>